<dbReference type="RefSeq" id="WP_022771203.1">
    <property type="nucleotide sequence ID" value="NC_022576.1"/>
</dbReference>
<dbReference type="AlphaFoldDB" id="U5N4Y4"/>
<dbReference type="SUPFAM" id="SSF52200">
    <property type="entry name" value="Toll/Interleukin receptor TIR domain"/>
    <property type="match status" value="1"/>
</dbReference>
<evidence type="ECO:0000259" key="1">
    <source>
        <dbReference type="Pfam" id="PF13676"/>
    </source>
</evidence>
<dbReference type="Gene3D" id="3.40.50.10140">
    <property type="entry name" value="Toll/interleukin-1 receptor homology (TIR) domain"/>
    <property type="match status" value="1"/>
</dbReference>
<dbReference type="eggNOG" id="COG4916">
    <property type="taxonomic scope" value="Bacteria"/>
</dbReference>
<dbReference type="Pfam" id="PF13289">
    <property type="entry name" value="SIR2_2"/>
    <property type="match status" value="1"/>
</dbReference>
<reference evidence="2 3" key="1">
    <citation type="journal article" date="2013" name="Genome Biol.">
        <title>Genomic analysis reveals key aspects of prokaryotic symbiosis in the phototrophic consortium "Chlorochromatium aggregatum".</title>
        <authorList>
            <person name="Liu Z."/>
            <person name="Muller J."/>
            <person name="Li T."/>
            <person name="Alvey R.M."/>
            <person name="Vogl K."/>
            <person name="Frigaard N.U."/>
            <person name="Rockwell N.C."/>
            <person name="Boyd E.S."/>
            <person name="Tomsho L.P."/>
            <person name="Schuster S.C."/>
            <person name="Henke P."/>
            <person name="Rohde M."/>
            <person name="Overmann J."/>
            <person name="Bryant D.A."/>
        </authorList>
    </citation>
    <scope>NUCLEOTIDE SEQUENCE [LARGE SCALE GENOMIC DNA]</scope>
    <source>
        <strain evidence="2">CR</strain>
    </source>
</reference>
<dbReference type="Proteomes" id="UP000017184">
    <property type="component" value="Chromosome"/>
</dbReference>
<evidence type="ECO:0000313" key="3">
    <source>
        <dbReference type="Proteomes" id="UP000017184"/>
    </source>
</evidence>
<protein>
    <recommendedName>
        <fullName evidence="1">TIR domain-containing protein</fullName>
    </recommendedName>
</protein>
<dbReference type="EMBL" id="CP004885">
    <property type="protein sequence ID" value="AGX86382.1"/>
    <property type="molecule type" value="Genomic_DNA"/>
</dbReference>
<name>U5N4Y4_9BURK</name>
<dbReference type="OrthoDB" id="4512556at2"/>
<accession>U5N4Y4</accession>
<keyword evidence="3" id="KW-1185">Reference proteome</keyword>
<gene>
    <name evidence="2" type="ORF">Cenrod_0255</name>
</gene>
<organism evidence="2 3">
    <name type="scientific">Candidatus Symbiobacter mobilis CR</name>
    <dbReference type="NCBI Taxonomy" id="946483"/>
    <lineage>
        <taxon>Bacteria</taxon>
        <taxon>Pseudomonadati</taxon>
        <taxon>Pseudomonadota</taxon>
        <taxon>Betaproteobacteria</taxon>
        <taxon>Burkholderiales</taxon>
        <taxon>Comamonadaceae</taxon>
    </lineage>
</organism>
<sequence length="477" mass="53899">MAIKTQPTEKFWNTLLAKIEEGRVIPVVGPWLLQVTVDGRTERLEQAIARRLARRFDVEVDAVDDEDISLHAIVAQAQRADRLEQTITDYHTEVHNILRGLCALEPPEPLLALARIEGFRLYLSLCFDTLLIHALEKNRDLHNPKKQHIGYAPNLRRTEIDIPAPARQLDEPHVYALFGKSCAAPEFVISEEDLLEWIASLQDTDHQPQHIFDALRSHHLLFLGCTLPDWLLRFFVRLTREGRLSETLARNESETIVDTRLPNQPGLVTFLDHFSPRTHCLQVDPAAFVTELETRWQARRQSSSPTVAADVPPDLHPGGVFLSYASDDAVAATSLHGAMTGRRIDVWFDAKRLGSGDSYEKIIKRNIGLCGVFVPVLSRATLARLAKWRDEHRNDPAHEPYFLKEWKLALARAELFEGSLAIKLVRIDDVGLNDPLLPAGLRALTCQHLPDGITTEQFLDQVKASVRESRKSAKDRA</sequence>
<dbReference type="STRING" id="946483.Cenrod_0255"/>
<dbReference type="InterPro" id="IPR000157">
    <property type="entry name" value="TIR_dom"/>
</dbReference>
<dbReference type="InterPro" id="IPR035897">
    <property type="entry name" value="Toll_tir_struct_dom_sf"/>
</dbReference>
<feature type="domain" description="TIR" evidence="1">
    <location>
        <begin position="320"/>
        <end position="445"/>
    </location>
</feature>
<dbReference type="KEGG" id="cbx:Cenrod_0255"/>
<proteinExistence type="predicted"/>
<evidence type="ECO:0000313" key="2">
    <source>
        <dbReference type="EMBL" id="AGX86382.1"/>
    </source>
</evidence>
<dbReference type="Pfam" id="PF13676">
    <property type="entry name" value="TIR_2"/>
    <property type="match status" value="1"/>
</dbReference>
<dbReference type="GO" id="GO:0007165">
    <property type="term" value="P:signal transduction"/>
    <property type="evidence" value="ECO:0007669"/>
    <property type="project" value="InterPro"/>
</dbReference>
<dbReference type="HOGENOM" id="CLU_614944_0_0_4"/>